<keyword evidence="1" id="KW-0472">Membrane</keyword>
<keyword evidence="4" id="KW-1185">Reference proteome</keyword>
<proteinExistence type="predicted"/>
<evidence type="ECO:0000313" key="4">
    <source>
        <dbReference type="Proteomes" id="UP001501138"/>
    </source>
</evidence>
<evidence type="ECO:0000259" key="2">
    <source>
        <dbReference type="Pfam" id="PF02517"/>
    </source>
</evidence>
<evidence type="ECO:0000313" key="3">
    <source>
        <dbReference type="EMBL" id="GAA1723899.1"/>
    </source>
</evidence>
<feature type="transmembrane region" description="Helical" evidence="1">
    <location>
        <begin position="74"/>
        <end position="96"/>
    </location>
</feature>
<feature type="transmembrane region" description="Helical" evidence="1">
    <location>
        <begin position="29"/>
        <end position="54"/>
    </location>
</feature>
<sequence>MSPGTTTPGTTTPGTGLPRWRAFWERGGLWRAVLAAACYLALYLLGGLLVGTWFGDLVDPEDLFATPASVAVGLAAPLLVGAVVLVAFVASLRWFGVLFARQTLPAPRWMWVAPVLVLAPVVLRVLGVDYGAYAPGVVAVTLASGLLVGFVEEVLCRGVVVTVLRRGGATEWVVMVMSSLVFALLHSANALSGMPLGTVALTVVYTFGFGVAMYLTLRVTRNLVWPVLLHGLFDPLLFLGTGGIDEVADAAGQSPLLVLAGPANLLFIALGVVALFLARSVNRPGGVPEGVGAPAA</sequence>
<feature type="domain" description="CAAX prenyl protease 2/Lysostaphin resistance protein A-like" evidence="2">
    <location>
        <begin position="137"/>
        <end position="234"/>
    </location>
</feature>
<dbReference type="Proteomes" id="UP001501138">
    <property type="component" value="Unassembled WGS sequence"/>
</dbReference>
<gene>
    <name evidence="3" type="ORF">GCM10009809_19630</name>
</gene>
<dbReference type="EMBL" id="BAAAPM010000003">
    <property type="protein sequence ID" value="GAA1723899.1"/>
    <property type="molecule type" value="Genomic_DNA"/>
</dbReference>
<feature type="transmembrane region" description="Helical" evidence="1">
    <location>
        <begin position="132"/>
        <end position="151"/>
    </location>
</feature>
<feature type="transmembrane region" description="Helical" evidence="1">
    <location>
        <begin position="256"/>
        <end position="278"/>
    </location>
</feature>
<organism evidence="3 4">
    <name type="scientific">Isoptericola hypogeus</name>
    <dbReference type="NCBI Taxonomy" id="300179"/>
    <lineage>
        <taxon>Bacteria</taxon>
        <taxon>Bacillati</taxon>
        <taxon>Actinomycetota</taxon>
        <taxon>Actinomycetes</taxon>
        <taxon>Micrococcales</taxon>
        <taxon>Promicromonosporaceae</taxon>
        <taxon>Isoptericola</taxon>
    </lineage>
</organism>
<keyword evidence="1" id="KW-0812">Transmembrane</keyword>
<dbReference type="InterPro" id="IPR052710">
    <property type="entry name" value="CAAX_protease"/>
</dbReference>
<dbReference type="Pfam" id="PF02517">
    <property type="entry name" value="Rce1-like"/>
    <property type="match status" value="1"/>
</dbReference>
<comment type="caution">
    <text evidence="3">The sequence shown here is derived from an EMBL/GenBank/DDBJ whole genome shotgun (WGS) entry which is preliminary data.</text>
</comment>
<feature type="transmembrane region" description="Helical" evidence="1">
    <location>
        <begin position="108"/>
        <end position="126"/>
    </location>
</feature>
<keyword evidence="1" id="KW-1133">Transmembrane helix</keyword>
<evidence type="ECO:0000256" key="1">
    <source>
        <dbReference type="SAM" id="Phobius"/>
    </source>
</evidence>
<feature type="transmembrane region" description="Helical" evidence="1">
    <location>
        <begin position="172"/>
        <end position="191"/>
    </location>
</feature>
<accession>A0ABN2JE40</accession>
<protein>
    <recommendedName>
        <fullName evidence="2">CAAX prenyl protease 2/Lysostaphin resistance protein A-like domain-containing protein</fullName>
    </recommendedName>
</protein>
<dbReference type="PANTHER" id="PTHR36435">
    <property type="entry name" value="SLR1288 PROTEIN"/>
    <property type="match status" value="1"/>
</dbReference>
<feature type="transmembrane region" description="Helical" evidence="1">
    <location>
        <begin position="223"/>
        <end position="244"/>
    </location>
</feature>
<dbReference type="RefSeq" id="WP_344248056.1">
    <property type="nucleotide sequence ID" value="NZ_BAAAPM010000003.1"/>
</dbReference>
<feature type="transmembrane region" description="Helical" evidence="1">
    <location>
        <begin position="197"/>
        <end position="216"/>
    </location>
</feature>
<name>A0ABN2JE40_9MICO</name>
<dbReference type="PANTHER" id="PTHR36435:SF1">
    <property type="entry name" value="CAAX AMINO TERMINAL PROTEASE FAMILY PROTEIN"/>
    <property type="match status" value="1"/>
</dbReference>
<dbReference type="InterPro" id="IPR003675">
    <property type="entry name" value="Rce1/LyrA-like_dom"/>
</dbReference>
<reference evidence="3 4" key="1">
    <citation type="journal article" date="2019" name="Int. J. Syst. Evol. Microbiol.">
        <title>The Global Catalogue of Microorganisms (GCM) 10K type strain sequencing project: providing services to taxonomists for standard genome sequencing and annotation.</title>
        <authorList>
            <consortium name="The Broad Institute Genomics Platform"/>
            <consortium name="The Broad Institute Genome Sequencing Center for Infectious Disease"/>
            <person name="Wu L."/>
            <person name="Ma J."/>
        </authorList>
    </citation>
    <scope>NUCLEOTIDE SEQUENCE [LARGE SCALE GENOMIC DNA]</scope>
    <source>
        <strain evidence="3 4">JCM 15589</strain>
    </source>
</reference>